<keyword evidence="3" id="KW-1185">Reference proteome</keyword>
<dbReference type="AlphaFoldDB" id="A0A7G7GA06"/>
<evidence type="ECO:0000313" key="2">
    <source>
        <dbReference type="EMBL" id="QNF33990.1"/>
    </source>
</evidence>
<dbReference type="SUPFAM" id="SSF54593">
    <property type="entry name" value="Glyoxalase/Bleomycin resistance protein/Dihydroxybiphenyl dioxygenase"/>
    <property type="match status" value="1"/>
</dbReference>
<dbReference type="InterPro" id="IPR029068">
    <property type="entry name" value="Glyas_Bleomycin-R_OHBP_Dase"/>
</dbReference>
<accession>A0A7G7GA06</accession>
<dbReference type="InterPro" id="IPR009725">
    <property type="entry name" value="3_dmu_93_MTrfase"/>
</dbReference>
<proteinExistence type="predicted"/>
<dbReference type="Gene3D" id="3.10.180.10">
    <property type="entry name" value="2,3-Dihydroxybiphenyl 1,2-Dioxygenase, domain 1"/>
    <property type="match status" value="1"/>
</dbReference>
<evidence type="ECO:0000313" key="3">
    <source>
        <dbReference type="Proteomes" id="UP000515237"/>
    </source>
</evidence>
<dbReference type="KEGG" id="aswu:HUW51_15140"/>
<dbReference type="CDD" id="cd06588">
    <property type="entry name" value="PhnB_like"/>
    <property type="match status" value="1"/>
</dbReference>
<feature type="domain" description="PhnB-like" evidence="1">
    <location>
        <begin position="9"/>
        <end position="117"/>
    </location>
</feature>
<protein>
    <submittedName>
        <fullName evidence="2">VOC family protein</fullName>
    </submittedName>
</protein>
<dbReference type="PIRSF" id="PIRSF021700">
    <property type="entry name" value="3_dmu_93_MTrfase"/>
    <property type="match status" value="1"/>
</dbReference>
<gene>
    <name evidence="2" type="ORF">HUW51_15140</name>
</gene>
<organism evidence="2 3">
    <name type="scientific">Adhaeribacter swui</name>
    <dbReference type="NCBI Taxonomy" id="2086471"/>
    <lineage>
        <taxon>Bacteria</taxon>
        <taxon>Pseudomonadati</taxon>
        <taxon>Bacteroidota</taxon>
        <taxon>Cytophagia</taxon>
        <taxon>Cytophagales</taxon>
        <taxon>Hymenobacteraceae</taxon>
        <taxon>Adhaeribacter</taxon>
    </lineage>
</organism>
<sequence length="163" mass="18082">MEQATNSPQKITPFLWFDNQAEEAMHFYTSIFKNSKINSVVRNGAGGVLTASFTLNGQDFVALNGGPLYKFTEAISFVVNCETQDEIDSMWEQLSAGGEPGRCGWLKDKYGLSWQVVPPVLPKLLQHPDPEKSIRVMQAMMQMSKIDIPALIRAAEAEPAKTT</sequence>
<reference evidence="2 3" key="1">
    <citation type="journal article" date="2018" name="Int. J. Syst. Evol. Microbiol.">
        <title>Adhaeribacter swui sp. nov., isolated from wet mud.</title>
        <authorList>
            <person name="Kim D.U."/>
            <person name="Kim K.W."/>
            <person name="Kang M.S."/>
            <person name="Kim J.Y."/>
            <person name="Jang J.H."/>
            <person name="Kim M.K."/>
        </authorList>
    </citation>
    <scope>NUCLEOTIDE SEQUENCE [LARGE SCALE GENOMIC DNA]</scope>
    <source>
        <strain evidence="2 3">KCTC 52873</strain>
    </source>
</reference>
<dbReference type="PANTHER" id="PTHR33990">
    <property type="entry name" value="PROTEIN YJDN-RELATED"/>
    <property type="match status" value="1"/>
</dbReference>
<dbReference type="InterPro" id="IPR028973">
    <property type="entry name" value="PhnB-like"/>
</dbReference>
<dbReference type="Proteomes" id="UP000515237">
    <property type="component" value="Chromosome"/>
</dbReference>
<name>A0A7G7GA06_9BACT</name>
<dbReference type="RefSeq" id="WP_185270473.1">
    <property type="nucleotide sequence ID" value="NZ_CP055156.1"/>
</dbReference>
<dbReference type="EMBL" id="CP055156">
    <property type="protein sequence ID" value="QNF33990.1"/>
    <property type="molecule type" value="Genomic_DNA"/>
</dbReference>
<evidence type="ECO:0000259" key="1">
    <source>
        <dbReference type="Pfam" id="PF06983"/>
    </source>
</evidence>
<dbReference type="Pfam" id="PF06983">
    <property type="entry name" value="3-dmu-9_3-mt"/>
    <property type="match status" value="1"/>
</dbReference>